<name>A0AB39PKP7_9ACTN</name>
<feature type="region of interest" description="Disordered" evidence="1">
    <location>
        <begin position="76"/>
        <end position="98"/>
    </location>
</feature>
<organism evidence="2">
    <name type="scientific">Streptomyces sp. R21</name>
    <dbReference type="NCBI Taxonomy" id="3238627"/>
    <lineage>
        <taxon>Bacteria</taxon>
        <taxon>Bacillati</taxon>
        <taxon>Actinomycetota</taxon>
        <taxon>Actinomycetes</taxon>
        <taxon>Kitasatosporales</taxon>
        <taxon>Streptomycetaceae</taxon>
        <taxon>Streptomyces</taxon>
    </lineage>
</organism>
<dbReference type="AlphaFoldDB" id="A0AB39PKP7"/>
<evidence type="ECO:0000313" key="2">
    <source>
        <dbReference type="EMBL" id="XDQ31152.1"/>
    </source>
</evidence>
<feature type="compositionally biased region" description="Basic and acidic residues" evidence="1">
    <location>
        <begin position="27"/>
        <end position="39"/>
    </location>
</feature>
<protein>
    <submittedName>
        <fullName evidence="2">Uncharacterized protein</fullName>
    </submittedName>
</protein>
<accession>A0AB39PKP7</accession>
<reference evidence="2" key="1">
    <citation type="submission" date="2024-07" db="EMBL/GenBank/DDBJ databases">
        <authorList>
            <person name="Yu S.T."/>
        </authorList>
    </citation>
    <scope>NUCLEOTIDE SEQUENCE</scope>
    <source>
        <strain evidence="2">R21</strain>
    </source>
</reference>
<sequence>MTGEEVCAVLFADPRAEGLAAAPTARTGDEERAARGPDRPEAVWTLDAIAHTTEVSAEGFETALSADAGTQEWAARVPDRPEAARTLDATAHPEPGVR</sequence>
<evidence type="ECO:0000256" key="1">
    <source>
        <dbReference type="SAM" id="MobiDB-lite"/>
    </source>
</evidence>
<dbReference type="EMBL" id="CP163435">
    <property type="protein sequence ID" value="XDQ31152.1"/>
    <property type="molecule type" value="Genomic_DNA"/>
</dbReference>
<feature type="region of interest" description="Disordered" evidence="1">
    <location>
        <begin position="17"/>
        <end position="39"/>
    </location>
</feature>
<dbReference type="RefSeq" id="WP_369241781.1">
    <property type="nucleotide sequence ID" value="NZ_CP163435.1"/>
</dbReference>
<gene>
    <name evidence="2" type="ORF">AB5J56_43485</name>
</gene>
<proteinExistence type="predicted"/>